<evidence type="ECO:0000313" key="1">
    <source>
        <dbReference type="EMBL" id="KAL0564912.1"/>
    </source>
</evidence>
<reference evidence="1 2" key="1">
    <citation type="submission" date="2024-02" db="EMBL/GenBank/DDBJ databases">
        <title>A draft genome for the cacao thread blight pathogen Marasmius crinis-equi.</title>
        <authorList>
            <person name="Cohen S.P."/>
            <person name="Baruah I.K."/>
            <person name="Amoako-Attah I."/>
            <person name="Bukari Y."/>
            <person name="Meinhardt L.W."/>
            <person name="Bailey B.A."/>
        </authorList>
    </citation>
    <scope>NUCLEOTIDE SEQUENCE [LARGE SCALE GENOMIC DNA]</scope>
    <source>
        <strain evidence="1 2">GH-76</strain>
    </source>
</reference>
<comment type="caution">
    <text evidence="1">The sequence shown here is derived from an EMBL/GenBank/DDBJ whole genome shotgun (WGS) entry which is preliminary data.</text>
</comment>
<evidence type="ECO:0008006" key="3">
    <source>
        <dbReference type="Google" id="ProtNLM"/>
    </source>
</evidence>
<dbReference type="EMBL" id="JBAHYK010002521">
    <property type="protein sequence ID" value="KAL0564912.1"/>
    <property type="molecule type" value="Genomic_DNA"/>
</dbReference>
<protein>
    <recommendedName>
        <fullName evidence="3">Reverse transcriptase Ty1/copia-type domain-containing protein</fullName>
    </recommendedName>
</protein>
<organism evidence="1 2">
    <name type="scientific">Marasmius crinis-equi</name>
    <dbReference type="NCBI Taxonomy" id="585013"/>
    <lineage>
        <taxon>Eukaryota</taxon>
        <taxon>Fungi</taxon>
        <taxon>Dikarya</taxon>
        <taxon>Basidiomycota</taxon>
        <taxon>Agaricomycotina</taxon>
        <taxon>Agaricomycetes</taxon>
        <taxon>Agaricomycetidae</taxon>
        <taxon>Agaricales</taxon>
        <taxon>Marasmiineae</taxon>
        <taxon>Marasmiaceae</taxon>
        <taxon>Marasmius</taxon>
    </lineage>
</organism>
<keyword evidence="2" id="KW-1185">Reference proteome</keyword>
<proteinExistence type="predicted"/>
<name>A0ABR3EQ27_9AGAR</name>
<accession>A0ABR3EQ27</accession>
<sequence length="134" mass="15153">MNGEPLAAIPALHINDGLTGTNSEPLYLWIIECIDEIYNIVNNGVVTTFFGLHVLRDLNERKLWITQETYIEEMLEAFGLTSDLKTQPLPLMKKIHEIPMAQPNSIPGAPTDPDQFRTWFQRIIGSLLFLSISS</sequence>
<evidence type="ECO:0000313" key="2">
    <source>
        <dbReference type="Proteomes" id="UP001465976"/>
    </source>
</evidence>
<dbReference type="Proteomes" id="UP001465976">
    <property type="component" value="Unassembled WGS sequence"/>
</dbReference>
<gene>
    <name evidence="1" type="ORF">V5O48_017126</name>
</gene>